<name>A0A559JSX8_9BACL</name>
<keyword evidence="4" id="KW-1185">Reference proteome</keyword>
<evidence type="ECO:0008006" key="5">
    <source>
        <dbReference type="Google" id="ProtNLM"/>
    </source>
</evidence>
<dbReference type="RefSeq" id="WP_144698494.1">
    <property type="nucleotide sequence ID" value="NZ_VNJJ01000002.1"/>
</dbReference>
<proteinExistence type="predicted"/>
<feature type="signal peptide" evidence="2">
    <location>
        <begin position="1"/>
        <end position="23"/>
    </location>
</feature>
<feature type="region of interest" description="Disordered" evidence="1">
    <location>
        <begin position="163"/>
        <end position="194"/>
    </location>
</feature>
<comment type="caution">
    <text evidence="3">The sequence shown here is derived from an EMBL/GenBank/DDBJ whole genome shotgun (WGS) entry which is preliminary data.</text>
</comment>
<dbReference type="AlphaFoldDB" id="A0A559JSX8"/>
<accession>A0A559JSX8</accession>
<evidence type="ECO:0000313" key="3">
    <source>
        <dbReference type="EMBL" id="TVY02967.1"/>
    </source>
</evidence>
<evidence type="ECO:0000313" key="4">
    <source>
        <dbReference type="Proteomes" id="UP000316330"/>
    </source>
</evidence>
<feature type="compositionally biased region" description="Low complexity" evidence="1">
    <location>
        <begin position="36"/>
        <end position="45"/>
    </location>
</feature>
<protein>
    <recommendedName>
        <fullName evidence="5">DUF5666 domain-containing protein</fullName>
    </recommendedName>
</protein>
<feature type="region of interest" description="Disordered" evidence="1">
    <location>
        <begin position="76"/>
        <end position="101"/>
    </location>
</feature>
<gene>
    <name evidence="3" type="ORF">FPZ45_03490</name>
</gene>
<feature type="chain" id="PRO_5022132612" description="DUF5666 domain-containing protein" evidence="2">
    <location>
        <begin position="24"/>
        <end position="194"/>
    </location>
</feature>
<keyword evidence="2" id="KW-0732">Signal</keyword>
<organism evidence="3 4">
    <name type="scientific">Cohnella terricola</name>
    <dbReference type="NCBI Taxonomy" id="1289167"/>
    <lineage>
        <taxon>Bacteria</taxon>
        <taxon>Bacillati</taxon>
        <taxon>Bacillota</taxon>
        <taxon>Bacilli</taxon>
        <taxon>Bacillales</taxon>
        <taxon>Paenibacillaceae</taxon>
        <taxon>Cohnella</taxon>
    </lineage>
</organism>
<evidence type="ECO:0000256" key="2">
    <source>
        <dbReference type="SAM" id="SignalP"/>
    </source>
</evidence>
<feature type="region of interest" description="Disordered" evidence="1">
    <location>
        <begin position="24"/>
        <end position="51"/>
    </location>
</feature>
<feature type="compositionally biased region" description="Polar residues" evidence="1">
    <location>
        <begin position="182"/>
        <end position="194"/>
    </location>
</feature>
<dbReference type="OrthoDB" id="2618326at2"/>
<feature type="compositionally biased region" description="Gly residues" evidence="1">
    <location>
        <begin position="168"/>
        <end position="180"/>
    </location>
</feature>
<reference evidence="3 4" key="1">
    <citation type="submission" date="2019-07" db="EMBL/GenBank/DDBJ databases">
        <authorList>
            <person name="Kim J."/>
        </authorList>
    </citation>
    <scope>NUCLEOTIDE SEQUENCE [LARGE SCALE GENOMIC DNA]</scope>
    <source>
        <strain evidence="3 4">G13</strain>
    </source>
</reference>
<sequence length="194" mass="20588">MKKIRQAMIATLAAALVLSGCGAKDNQAAGQSEDNGQGQWQNQGQHGPGFGQEAMMAADLFGKIKSVDGNTITLYKSSFTPGARGEGGGRRPPTGEQRERPNMQDMFSDETVDVQVTENTQILKTTFENGDRQETEIVLTDLKADDIVSVDLEDDTQNATTITLSMGSGFGGMGGMGGGRRAQQQGEAPSNVQK</sequence>
<dbReference type="Proteomes" id="UP000316330">
    <property type="component" value="Unassembled WGS sequence"/>
</dbReference>
<dbReference type="PROSITE" id="PS51257">
    <property type="entry name" value="PROKAR_LIPOPROTEIN"/>
    <property type="match status" value="1"/>
</dbReference>
<evidence type="ECO:0000256" key="1">
    <source>
        <dbReference type="SAM" id="MobiDB-lite"/>
    </source>
</evidence>
<dbReference type="EMBL" id="VNJJ01000002">
    <property type="protein sequence ID" value="TVY02967.1"/>
    <property type="molecule type" value="Genomic_DNA"/>
</dbReference>